<feature type="transmembrane region" description="Helical" evidence="5">
    <location>
        <begin position="188"/>
        <end position="205"/>
    </location>
</feature>
<feature type="signal peptide" evidence="6">
    <location>
        <begin position="1"/>
        <end position="23"/>
    </location>
</feature>
<keyword evidence="2 5" id="KW-0812">Transmembrane</keyword>
<feature type="transmembrane region" description="Helical" evidence="5">
    <location>
        <begin position="62"/>
        <end position="79"/>
    </location>
</feature>
<evidence type="ECO:0000256" key="2">
    <source>
        <dbReference type="ARBA" id="ARBA00022692"/>
    </source>
</evidence>
<keyword evidence="6" id="KW-0732">Signal</keyword>
<evidence type="ECO:0000313" key="8">
    <source>
        <dbReference type="EMBL" id="MVQ30748.1"/>
    </source>
</evidence>
<reference evidence="8 9" key="1">
    <citation type="submission" date="2019-12" db="EMBL/GenBank/DDBJ databases">
        <authorList>
            <person name="Huq M.A."/>
        </authorList>
    </citation>
    <scope>NUCLEOTIDE SEQUENCE [LARGE SCALE GENOMIC DNA]</scope>
    <source>
        <strain evidence="8 9">MAH-25</strain>
    </source>
</reference>
<dbReference type="Proteomes" id="UP000469385">
    <property type="component" value="Unassembled WGS sequence"/>
</dbReference>
<feature type="transmembrane region" description="Helical" evidence="5">
    <location>
        <begin position="91"/>
        <end position="108"/>
    </location>
</feature>
<feature type="transmembrane region" description="Helical" evidence="5">
    <location>
        <begin position="469"/>
        <end position="489"/>
    </location>
</feature>
<comment type="caution">
    <text evidence="8">The sequence shown here is derived from an EMBL/GenBank/DDBJ whole genome shotgun (WGS) entry which is preliminary data.</text>
</comment>
<feature type="transmembrane region" description="Helical" evidence="5">
    <location>
        <begin position="146"/>
        <end position="168"/>
    </location>
</feature>
<evidence type="ECO:0000256" key="3">
    <source>
        <dbReference type="ARBA" id="ARBA00022989"/>
    </source>
</evidence>
<feature type="transmembrane region" description="Helical" evidence="5">
    <location>
        <begin position="265"/>
        <end position="284"/>
    </location>
</feature>
<feature type="transmembrane region" description="Helical" evidence="5">
    <location>
        <begin position="429"/>
        <end position="448"/>
    </location>
</feature>
<feature type="domain" description="O-antigen ligase-related" evidence="7">
    <location>
        <begin position="221"/>
        <end position="384"/>
    </location>
</feature>
<dbReference type="RefSeq" id="WP_157398871.1">
    <property type="nucleotide sequence ID" value="NZ_WSEL01000009.1"/>
</dbReference>
<protein>
    <recommendedName>
        <fullName evidence="7">O-antigen ligase-related domain-containing protein</fullName>
    </recommendedName>
</protein>
<keyword evidence="4 5" id="KW-0472">Membrane</keyword>
<dbReference type="InterPro" id="IPR051533">
    <property type="entry name" value="WaaL-like"/>
</dbReference>
<organism evidence="8 9">
    <name type="scientific">Ramlibacter pinisoli</name>
    <dbReference type="NCBI Taxonomy" id="2682844"/>
    <lineage>
        <taxon>Bacteria</taxon>
        <taxon>Pseudomonadati</taxon>
        <taxon>Pseudomonadota</taxon>
        <taxon>Betaproteobacteria</taxon>
        <taxon>Burkholderiales</taxon>
        <taxon>Comamonadaceae</taxon>
        <taxon>Ramlibacter</taxon>
    </lineage>
</organism>
<feature type="transmembrane region" description="Helical" evidence="5">
    <location>
        <begin position="377"/>
        <end position="395"/>
    </location>
</feature>
<dbReference type="InterPro" id="IPR011990">
    <property type="entry name" value="TPR-like_helical_dom_sf"/>
</dbReference>
<name>A0A6N8IVC1_9BURK</name>
<dbReference type="Gene3D" id="1.25.40.10">
    <property type="entry name" value="Tetratricopeptide repeat domain"/>
    <property type="match status" value="1"/>
</dbReference>
<feature type="transmembrane region" description="Helical" evidence="5">
    <location>
        <begin position="28"/>
        <end position="50"/>
    </location>
</feature>
<dbReference type="PANTHER" id="PTHR37422">
    <property type="entry name" value="TEICHURONIC ACID BIOSYNTHESIS PROTEIN TUAE"/>
    <property type="match status" value="1"/>
</dbReference>
<dbReference type="SUPFAM" id="SSF48452">
    <property type="entry name" value="TPR-like"/>
    <property type="match status" value="1"/>
</dbReference>
<dbReference type="EMBL" id="WSEL01000009">
    <property type="protein sequence ID" value="MVQ30748.1"/>
    <property type="molecule type" value="Genomic_DNA"/>
</dbReference>
<feature type="transmembrane region" description="Helical" evidence="5">
    <location>
        <begin position="114"/>
        <end position="134"/>
    </location>
</feature>
<feature type="transmembrane region" description="Helical" evidence="5">
    <location>
        <begin position="212"/>
        <end position="229"/>
    </location>
</feature>
<keyword evidence="3 5" id="KW-1133">Transmembrane helix</keyword>
<evidence type="ECO:0000313" key="9">
    <source>
        <dbReference type="Proteomes" id="UP000469385"/>
    </source>
</evidence>
<dbReference type="Pfam" id="PF04932">
    <property type="entry name" value="Wzy_C"/>
    <property type="match status" value="1"/>
</dbReference>
<comment type="subcellular location">
    <subcellularLocation>
        <location evidence="1">Membrane</location>
        <topology evidence="1">Multi-pass membrane protein</topology>
    </subcellularLocation>
</comment>
<proteinExistence type="predicted"/>
<gene>
    <name evidence="8" type="ORF">GON04_14905</name>
</gene>
<sequence>MARQRRTAVAAVAPSTPAAPAPAAAKHAAAAGTTGVVLLLAAAVLLAPAIGSTTERLLQDTLKSAVVAFAALGAAALFFRQLRSQPAAQIWWHPVLWLPVALCAYALGSTVWSHAYLGTVEAIRWFLFGLLLWLGLNTLTRARLPWLAWGIHGGAVVASLWTVLQFWFDFGLFPQGPNPASTFVNRNFYAEFAACTLPFSMLLLVRARASALLAALAASTGLVVVAIMMTGTRAALMAVWLQVVLLPWLAWRYRRALPAGQWRLSQQAAAIGVLLLTVGTLAVLPSGNPKVLAEGRGTTALERGLKRTASISPQDESLALRRTMWSATLRMIGANPLNGVGAGAWEVDIPLHQPAGAQLETDYYAHNEYLQMVAEDGLVGVLALAGLFAFLLHAAWRTWRLPRSEEAAWRAVALASLLALLIVSNVGFAWRMASTGALFALTLALLAASDTRLEATRAGPRAFRWRSAWSLPALAGTAACGALAAFITWQAVRCERMLVEAGQIALAISASPAPNDPRWNPAKARLLELTREGIAINPHYRKITPIIADELAVWGDWKNATWIWESVLRSRPYVVAMLTNAARGHAAQQQMPQALHYLGRAQAISPGAPSVRSLEVILLAMGGQQDRALELARQSMQPGRYDYDLLDNTFALARRAGDFDLAERALRLRIQDFPVRRSEGLVQLGTFYLESLRDESRALLAWREAVAITPPRQRELLLAQVPAAYRDRVRP</sequence>
<evidence type="ECO:0000259" key="7">
    <source>
        <dbReference type="Pfam" id="PF04932"/>
    </source>
</evidence>
<feature type="transmembrane region" description="Helical" evidence="5">
    <location>
        <begin position="235"/>
        <end position="253"/>
    </location>
</feature>
<dbReference type="GO" id="GO:0016020">
    <property type="term" value="C:membrane"/>
    <property type="evidence" value="ECO:0007669"/>
    <property type="project" value="UniProtKB-SubCell"/>
</dbReference>
<keyword evidence="9" id="KW-1185">Reference proteome</keyword>
<evidence type="ECO:0000256" key="4">
    <source>
        <dbReference type="ARBA" id="ARBA00023136"/>
    </source>
</evidence>
<accession>A0A6N8IVC1</accession>
<dbReference type="AlphaFoldDB" id="A0A6N8IVC1"/>
<dbReference type="PANTHER" id="PTHR37422:SF13">
    <property type="entry name" value="LIPOPOLYSACCHARIDE BIOSYNTHESIS PROTEIN PA4999-RELATED"/>
    <property type="match status" value="1"/>
</dbReference>
<evidence type="ECO:0000256" key="6">
    <source>
        <dbReference type="SAM" id="SignalP"/>
    </source>
</evidence>
<feature type="transmembrane region" description="Helical" evidence="5">
    <location>
        <begin position="407"/>
        <end position="423"/>
    </location>
</feature>
<evidence type="ECO:0000256" key="5">
    <source>
        <dbReference type="SAM" id="Phobius"/>
    </source>
</evidence>
<feature type="chain" id="PRO_5027090059" description="O-antigen ligase-related domain-containing protein" evidence="6">
    <location>
        <begin position="24"/>
        <end position="731"/>
    </location>
</feature>
<evidence type="ECO:0000256" key="1">
    <source>
        <dbReference type="ARBA" id="ARBA00004141"/>
    </source>
</evidence>
<dbReference type="InterPro" id="IPR007016">
    <property type="entry name" value="O-antigen_ligase-rel_domated"/>
</dbReference>